<evidence type="ECO:0008006" key="3">
    <source>
        <dbReference type="Google" id="ProtNLM"/>
    </source>
</evidence>
<dbReference type="PANTHER" id="PTHR31912">
    <property type="entry name" value="IP13529P"/>
    <property type="match status" value="1"/>
</dbReference>
<dbReference type="Proteomes" id="UP000821866">
    <property type="component" value="Chromosome 2"/>
</dbReference>
<comment type="caution">
    <text evidence="1">The sequence shown here is derived from an EMBL/GenBank/DDBJ whole genome shotgun (WGS) entry which is preliminary data.</text>
</comment>
<dbReference type="EMBL" id="JABSTU010000004">
    <property type="protein sequence ID" value="KAH8034452.1"/>
    <property type="molecule type" value="Genomic_DNA"/>
</dbReference>
<accession>A0A9J6EK16</accession>
<organism evidence="1 2">
    <name type="scientific">Rhipicephalus microplus</name>
    <name type="common">Cattle tick</name>
    <name type="synonym">Boophilus microplus</name>
    <dbReference type="NCBI Taxonomy" id="6941"/>
    <lineage>
        <taxon>Eukaryota</taxon>
        <taxon>Metazoa</taxon>
        <taxon>Ecdysozoa</taxon>
        <taxon>Arthropoda</taxon>
        <taxon>Chelicerata</taxon>
        <taxon>Arachnida</taxon>
        <taxon>Acari</taxon>
        <taxon>Parasitiformes</taxon>
        <taxon>Ixodida</taxon>
        <taxon>Ixodoidea</taxon>
        <taxon>Ixodidae</taxon>
        <taxon>Rhipicephalinae</taxon>
        <taxon>Rhipicephalus</taxon>
        <taxon>Boophilus</taxon>
    </lineage>
</organism>
<gene>
    <name evidence="1" type="ORF">HPB51_024332</name>
</gene>
<keyword evidence="2" id="KW-1185">Reference proteome</keyword>
<sequence length="783" mass="88626">MRVHSIEPDFHVLCGIDGCAASFWRYFAYKKHVYRVHRNAAGIIVNELAPDCDSSEQAEDTSIPIVTNLSEAHSHDAASNICFITKIKKQLAMFYVKITEKLKLASSTTDKIFCIVKSLIQDVIDGLMQRTVKLLMEGSVVPGTAENVVRQLHATDIVSNMFSDLESTHMRKKYISEHFNYTEVNQVPLQTANYRDMECYVPISKLLVNFLKSEDLLECISQPTAKPQELLCDFTDGDAFSRYDHLTRDSSNNTIFLLLYTDELELVNPLGAAAGRHKILAVYFSVLNLHPRHRSKLCSIHLLLVVEYRVVLRHGMEKVLQPLLQDLNLIQQNGVHSGNLHFNVAIVAFIGDNLSMHRSAGLQCSFSRGRVCRYCLASHKQLRMLHRLDDCVERTSETYKSHLEAFALHPTVNGPIYGIASASPLQTLENFDITEQLPPDAMHDILEGGIECVIRHVLGSLVGDRVIRKQDLERISSFKYGFHDKKATPLAVTIAFLNGKASMRESASQKWCLFRLLPQIYAEVVPEGNSHWEVYLAYRHIADIILAEKIPRSCVPYLQVKVEEFLELYTVQYPNAAVTPKLHFLLHYPKYILKYGPPHRYWGMQFEAKHSYFKSIASKTKNFKNICLTLATRHQLLHAYELSGNMLNSDLETTGAKQLNLGDLPEQQQLALREVSEEEFISTATTASVSGYCYRTGDTFVHSVQDGEPQFMQIEKVLVVSGSLVLLCKPLETLQCSEHRSSYIVKPSAALVVIIPDHKQGFYPLDLYSSHGFCEVLTHYAVL</sequence>
<reference evidence="1" key="1">
    <citation type="journal article" date="2020" name="Cell">
        <title>Large-Scale Comparative Analyses of Tick Genomes Elucidate Their Genetic Diversity and Vector Capacities.</title>
        <authorList>
            <consortium name="Tick Genome and Microbiome Consortium (TIGMIC)"/>
            <person name="Jia N."/>
            <person name="Wang J."/>
            <person name="Shi W."/>
            <person name="Du L."/>
            <person name="Sun Y."/>
            <person name="Zhan W."/>
            <person name="Jiang J.F."/>
            <person name="Wang Q."/>
            <person name="Zhang B."/>
            <person name="Ji P."/>
            <person name="Bell-Sakyi L."/>
            <person name="Cui X.M."/>
            <person name="Yuan T.T."/>
            <person name="Jiang B.G."/>
            <person name="Yang W.F."/>
            <person name="Lam T.T."/>
            <person name="Chang Q.C."/>
            <person name="Ding S.J."/>
            <person name="Wang X.J."/>
            <person name="Zhu J.G."/>
            <person name="Ruan X.D."/>
            <person name="Zhao L."/>
            <person name="Wei J.T."/>
            <person name="Ye R.Z."/>
            <person name="Que T.C."/>
            <person name="Du C.H."/>
            <person name="Zhou Y.H."/>
            <person name="Cheng J.X."/>
            <person name="Dai P.F."/>
            <person name="Guo W.B."/>
            <person name="Han X.H."/>
            <person name="Huang E.J."/>
            <person name="Li L.F."/>
            <person name="Wei W."/>
            <person name="Gao Y.C."/>
            <person name="Liu J.Z."/>
            <person name="Shao H.Z."/>
            <person name="Wang X."/>
            <person name="Wang C.C."/>
            <person name="Yang T.C."/>
            <person name="Huo Q.B."/>
            <person name="Li W."/>
            <person name="Chen H.Y."/>
            <person name="Chen S.E."/>
            <person name="Zhou L.G."/>
            <person name="Ni X.B."/>
            <person name="Tian J.H."/>
            <person name="Sheng Y."/>
            <person name="Liu T."/>
            <person name="Pan Y.S."/>
            <person name="Xia L.Y."/>
            <person name="Li J."/>
            <person name="Zhao F."/>
            <person name="Cao W.C."/>
        </authorList>
    </citation>
    <scope>NUCLEOTIDE SEQUENCE</scope>
    <source>
        <strain evidence="1">Rmic-2018</strain>
    </source>
</reference>
<dbReference type="AlphaFoldDB" id="A0A9J6EK16"/>
<dbReference type="VEuPathDB" id="VectorBase:LOC119170522"/>
<dbReference type="PANTHER" id="PTHR31912:SF34">
    <property type="entry name" value="NOTOCHORD-RELATED PROTEIN"/>
    <property type="match status" value="1"/>
</dbReference>
<proteinExistence type="predicted"/>
<name>A0A9J6EK16_RHIMP</name>
<evidence type="ECO:0000313" key="1">
    <source>
        <dbReference type="EMBL" id="KAH8034452.1"/>
    </source>
</evidence>
<protein>
    <recommendedName>
        <fullName evidence="3">C2H2-type domain-containing protein</fullName>
    </recommendedName>
</protein>
<evidence type="ECO:0000313" key="2">
    <source>
        <dbReference type="Proteomes" id="UP000821866"/>
    </source>
</evidence>
<reference evidence="1" key="2">
    <citation type="submission" date="2021-09" db="EMBL/GenBank/DDBJ databases">
        <authorList>
            <person name="Jia N."/>
            <person name="Wang J."/>
            <person name="Shi W."/>
            <person name="Du L."/>
            <person name="Sun Y."/>
            <person name="Zhan W."/>
            <person name="Jiang J."/>
            <person name="Wang Q."/>
            <person name="Zhang B."/>
            <person name="Ji P."/>
            <person name="Sakyi L.B."/>
            <person name="Cui X."/>
            <person name="Yuan T."/>
            <person name="Jiang B."/>
            <person name="Yang W."/>
            <person name="Lam T.T.-Y."/>
            <person name="Chang Q."/>
            <person name="Ding S."/>
            <person name="Wang X."/>
            <person name="Zhu J."/>
            <person name="Ruan X."/>
            <person name="Zhao L."/>
            <person name="Wei J."/>
            <person name="Que T."/>
            <person name="Du C."/>
            <person name="Cheng J."/>
            <person name="Dai P."/>
            <person name="Han X."/>
            <person name="Huang E."/>
            <person name="Gao Y."/>
            <person name="Liu J."/>
            <person name="Shao H."/>
            <person name="Ye R."/>
            <person name="Li L."/>
            <person name="Wei W."/>
            <person name="Wang X."/>
            <person name="Wang C."/>
            <person name="Huo Q."/>
            <person name="Li W."/>
            <person name="Guo W."/>
            <person name="Chen H."/>
            <person name="Chen S."/>
            <person name="Zhou L."/>
            <person name="Zhou L."/>
            <person name="Ni X."/>
            <person name="Tian J."/>
            <person name="Zhou Y."/>
            <person name="Sheng Y."/>
            <person name="Liu T."/>
            <person name="Pan Y."/>
            <person name="Xia L."/>
            <person name="Li J."/>
            <person name="Zhao F."/>
            <person name="Cao W."/>
        </authorList>
    </citation>
    <scope>NUCLEOTIDE SEQUENCE</scope>
    <source>
        <strain evidence="1">Rmic-2018</strain>
        <tissue evidence="1">Larvae</tissue>
    </source>
</reference>